<accession>X0SLT3</accession>
<comment type="caution">
    <text evidence="1">The sequence shown here is derived from an EMBL/GenBank/DDBJ whole genome shotgun (WGS) entry which is preliminary data.</text>
</comment>
<evidence type="ECO:0000313" key="1">
    <source>
        <dbReference type="EMBL" id="GAF82033.1"/>
    </source>
</evidence>
<reference evidence="1" key="1">
    <citation type="journal article" date="2014" name="Front. Microbiol.">
        <title>High frequency of phylogenetically diverse reductive dehalogenase-homologous genes in deep subseafloor sedimentary metagenomes.</title>
        <authorList>
            <person name="Kawai M."/>
            <person name="Futagami T."/>
            <person name="Toyoda A."/>
            <person name="Takaki Y."/>
            <person name="Nishi S."/>
            <person name="Hori S."/>
            <person name="Arai W."/>
            <person name="Tsubouchi T."/>
            <person name="Morono Y."/>
            <person name="Uchiyama I."/>
            <person name="Ito T."/>
            <person name="Fujiyama A."/>
            <person name="Inagaki F."/>
            <person name="Takami H."/>
        </authorList>
    </citation>
    <scope>NUCLEOTIDE SEQUENCE</scope>
    <source>
        <strain evidence="1">Expedition CK06-06</strain>
    </source>
</reference>
<sequence length="174" mass="20594">MLAQKAHQNSSYTEKRLISELLTYLRGVMTMQNLDSNWVYVVALGWGTPRGWHISWIDIVKKRHQYFHPVGGSGWPKQPPNYIAFRYYGKLQSIHHIESYEVLTNMHRRIPEIKDEEWEPYFLYTLGPALSPEREVRTGNIYRSGRVWCMLDTLFTCNTISDARDLSRKRMQQV</sequence>
<protein>
    <submittedName>
        <fullName evidence="1">Uncharacterized protein</fullName>
    </submittedName>
</protein>
<dbReference type="EMBL" id="BARS01000749">
    <property type="protein sequence ID" value="GAF82033.1"/>
    <property type="molecule type" value="Genomic_DNA"/>
</dbReference>
<dbReference type="AlphaFoldDB" id="X0SLT3"/>
<gene>
    <name evidence="1" type="ORF">S01H1_01676</name>
</gene>
<proteinExistence type="predicted"/>
<name>X0SLT3_9ZZZZ</name>
<organism evidence="1">
    <name type="scientific">marine sediment metagenome</name>
    <dbReference type="NCBI Taxonomy" id="412755"/>
    <lineage>
        <taxon>unclassified sequences</taxon>
        <taxon>metagenomes</taxon>
        <taxon>ecological metagenomes</taxon>
    </lineage>
</organism>